<dbReference type="EMBL" id="FRAA01000005">
    <property type="protein sequence ID" value="SHK51969.1"/>
    <property type="molecule type" value="Genomic_DNA"/>
</dbReference>
<reference evidence="2" key="1">
    <citation type="submission" date="2016-11" db="EMBL/GenBank/DDBJ databases">
        <authorList>
            <person name="Varghese N."/>
            <person name="Submissions S."/>
        </authorList>
    </citation>
    <scope>NUCLEOTIDE SEQUENCE [LARGE SCALE GENOMIC DNA]</scope>
    <source>
        <strain evidence="2">DSM 26134</strain>
    </source>
</reference>
<organism evidence="1 2">
    <name type="scientific">Reichenbachiella agariperforans</name>
    <dbReference type="NCBI Taxonomy" id="156994"/>
    <lineage>
        <taxon>Bacteria</taxon>
        <taxon>Pseudomonadati</taxon>
        <taxon>Bacteroidota</taxon>
        <taxon>Cytophagia</taxon>
        <taxon>Cytophagales</taxon>
        <taxon>Reichenbachiellaceae</taxon>
        <taxon>Reichenbachiella</taxon>
    </lineage>
</organism>
<name>A0A1M6T518_REIAG</name>
<dbReference type="STRING" id="156994.SAMN04488028_105287"/>
<sequence length="47" mass="5064">MHGGLVKMESVAVFSSPADSALRLIRNQKCMSRIADSAILVSETNKT</sequence>
<keyword evidence="2" id="KW-1185">Reference proteome</keyword>
<protein>
    <submittedName>
        <fullName evidence="1">Uncharacterized protein</fullName>
    </submittedName>
</protein>
<dbReference type="Proteomes" id="UP000184474">
    <property type="component" value="Unassembled WGS sequence"/>
</dbReference>
<dbReference type="AlphaFoldDB" id="A0A1M6T518"/>
<evidence type="ECO:0000313" key="1">
    <source>
        <dbReference type="EMBL" id="SHK51969.1"/>
    </source>
</evidence>
<proteinExistence type="predicted"/>
<evidence type="ECO:0000313" key="2">
    <source>
        <dbReference type="Proteomes" id="UP000184474"/>
    </source>
</evidence>
<gene>
    <name evidence="1" type="ORF">SAMN04488028_105287</name>
</gene>
<accession>A0A1M6T518</accession>